<reference evidence="2 3" key="1">
    <citation type="submission" date="2020-08" db="EMBL/GenBank/DDBJ databases">
        <title>Sequencing the genomes of 1000 actinobacteria strains.</title>
        <authorList>
            <person name="Klenk H.-P."/>
        </authorList>
    </citation>
    <scope>NUCLEOTIDE SEQUENCE [LARGE SCALE GENOMIC DNA]</scope>
    <source>
        <strain evidence="2 3">DSM 20419</strain>
    </source>
</reference>
<name>A0A7W4UK47_9MICO</name>
<keyword evidence="1" id="KW-1133">Transmembrane helix</keyword>
<keyword evidence="3" id="KW-1185">Reference proteome</keyword>
<keyword evidence="1" id="KW-0472">Membrane</keyword>
<comment type="caution">
    <text evidence="2">The sequence shown here is derived from an EMBL/GenBank/DDBJ whole genome shotgun (WGS) entry which is preliminary data.</text>
</comment>
<protein>
    <recommendedName>
        <fullName evidence="4">Adhesin domain-containing protein</fullName>
    </recommendedName>
</protein>
<proteinExistence type="predicted"/>
<organism evidence="2 3">
    <name type="scientific">Pseudoclavibacter helvolus</name>
    <dbReference type="NCBI Taxonomy" id="255205"/>
    <lineage>
        <taxon>Bacteria</taxon>
        <taxon>Bacillati</taxon>
        <taxon>Actinomycetota</taxon>
        <taxon>Actinomycetes</taxon>
        <taxon>Micrococcales</taxon>
        <taxon>Microbacteriaceae</taxon>
        <taxon>Pseudoclavibacter</taxon>
    </lineage>
</organism>
<gene>
    <name evidence="2" type="ORF">FHX72_000042</name>
</gene>
<feature type="transmembrane region" description="Helical" evidence="1">
    <location>
        <begin position="22"/>
        <end position="46"/>
    </location>
</feature>
<dbReference type="EMBL" id="JACHWJ010000001">
    <property type="protein sequence ID" value="MBB2955930.1"/>
    <property type="molecule type" value="Genomic_DNA"/>
</dbReference>
<dbReference type="AlphaFoldDB" id="A0A7W4UK47"/>
<keyword evidence="1" id="KW-0812">Transmembrane</keyword>
<dbReference type="RefSeq" id="WP_183622332.1">
    <property type="nucleotide sequence ID" value="NZ_JACHWJ010000001.1"/>
</dbReference>
<sequence length="279" mass="28561">MTTPILEPDTRPDAQGDSPKRFGWITISVAIVGGLVVAGTLTSAVFNNLRDVMRDETTITQSVSGVSSLRVDAESVGMEIQFGDVSEAELRVETRGFRSASEWQLETEGGELSVERVSGGRGGGPFGGEQELTLTLPKTLEGEDLDAQITVTSGAASIEGDFGDLVIETNSGASNFDGSAANLTATTGSGASNIDADVAGELVLSTSSGALNAVFGGTQPTSINISLESGFGSVSLPDGEYKVESNLNESGAANVNVRQSDSSKSTLSVSVGSGLLTVE</sequence>
<evidence type="ECO:0000313" key="3">
    <source>
        <dbReference type="Proteomes" id="UP000545286"/>
    </source>
</evidence>
<accession>A0A7W4UK47</accession>
<evidence type="ECO:0000256" key="1">
    <source>
        <dbReference type="SAM" id="Phobius"/>
    </source>
</evidence>
<evidence type="ECO:0008006" key="4">
    <source>
        <dbReference type="Google" id="ProtNLM"/>
    </source>
</evidence>
<dbReference type="Proteomes" id="UP000545286">
    <property type="component" value="Unassembled WGS sequence"/>
</dbReference>
<evidence type="ECO:0000313" key="2">
    <source>
        <dbReference type="EMBL" id="MBB2955930.1"/>
    </source>
</evidence>